<reference evidence="1 2" key="1">
    <citation type="submission" date="2019-01" db="EMBL/GenBank/DDBJ databases">
        <authorList>
            <person name="Chen W.-M."/>
        </authorList>
    </citation>
    <scope>NUCLEOTIDE SEQUENCE [LARGE SCALE GENOMIC DNA]</scope>
    <source>
        <strain evidence="1 2">CCP-6</strain>
    </source>
</reference>
<name>A0A437LZM5_9PROT</name>
<keyword evidence="2" id="KW-1185">Reference proteome</keyword>
<proteinExistence type="predicted"/>
<evidence type="ECO:0000313" key="1">
    <source>
        <dbReference type="EMBL" id="RVT90714.1"/>
    </source>
</evidence>
<dbReference type="OrthoDB" id="7903479at2"/>
<dbReference type="RefSeq" id="WP_127789981.1">
    <property type="nucleotide sequence ID" value="NZ_SACL01000012.1"/>
</dbReference>
<sequence length="735" mass="76726">MPDYEITSPDGRRFVVTAPEGATQDQVLAYAQQNMPATQAPPASRGLGLGVRDVMQGLAAAPGMLYDAAAAPVNLAARGINALTGANIPYARSATENVDLMADAAGLPRPANPTERMLSTVNRSVGSILPTLGAGAALQAAGQAPELATMLAGNPVTQMVAAATGGAAQGAAAEAGAGGVGQALANAAGGIAGMGLAQGLAGAARGGAAMVQPFSQSGREAIAADALLRSSSDPRNLLARVREGLAATDQRLPGAVPSTGTAARDPGLLRVENSVASGAIGPAAQNTLRDATFARDALRHQAIRDLQDASTPGQRGEAIRRILADRDSEVSELVRRAYASVDPEGAARFPTEGIRSTVDDVIARYFGPGSGGPPAELSAIRNELPVAQTMRREVSDPLSVRPRMETVTTPSEVDWRYLQNLRSRLGEVAGRASAAGENRLAAAAGQTWDEVERAAQSVPGAEGLAQRWQDAAAMRRDQGRLFGRNDEGASVVGQILRNDRFGAPQMPIDAVPGAALGSPAQLRQTLEAAGEQAPIIREQLRGQLAEQLASRATGNAAVANSVGATQNTVSLGRVQDFLRSNREIIDTLYTGPERDRLNRLVADLTEGSMQANTGATRGSQTVQNLTVGNMLNRATSGLVGGESLFSSWTNKALRLVYALPEDWTRELIGRALVEPRFAQMLLERASPEAVRRAAGYLENTLQQRLTDAMERLTAQENLRLTIAPGPPQQQPGPGR</sequence>
<dbReference type="AlphaFoldDB" id="A0A437LZM5"/>
<dbReference type="Proteomes" id="UP000282957">
    <property type="component" value="Unassembled WGS sequence"/>
</dbReference>
<gene>
    <name evidence="1" type="ORF">EOD42_23215</name>
</gene>
<evidence type="ECO:0000313" key="2">
    <source>
        <dbReference type="Proteomes" id="UP000282957"/>
    </source>
</evidence>
<protein>
    <submittedName>
        <fullName evidence="1">Uncharacterized protein</fullName>
    </submittedName>
</protein>
<dbReference type="EMBL" id="SACL01000012">
    <property type="protein sequence ID" value="RVT90714.1"/>
    <property type="molecule type" value="Genomic_DNA"/>
</dbReference>
<accession>A0A437LZM5</accession>
<organism evidence="1 2">
    <name type="scientific">Rhodovarius crocodyli</name>
    <dbReference type="NCBI Taxonomy" id="1979269"/>
    <lineage>
        <taxon>Bacteria</taxon>
        <taxon>Pseudomonadati</taxon>
        <taxon>Pseudomonadota</taxon>
        <taxon>Alphaproteobacteria</taxon>
        <taxon>Acetobacterales</taxon>
        <taxon>Roseomonadaceae</taxon>
        <taxon>Rhodovarius</taxon>
    </lineage>
</organism>
<comment type="caution">
    <text evidence="1">The sequence shown here is derived from an EMBL/GenBank/DDBJ whole genome shotgun (WGS) entry which is preliminary data.</text>
</comment>